<dbReference type="PATRIC" id="fig|1423740.3.peg.1212"/>
<sequence length="230" mass="26693">MVETTLKSNIGLSLCAWLDYLISKGMISRNNRDYLSDVILEMVSMMGLQKKPDMPEKTHIIKYQYTDDVAKYNEHQREEFLASLNQIGFNNQCQIADKLFDQEVLLEKEVVNLSDYVEVNNLGSDNPMYALITEWNHVVRLLNNYLTKLAKNGKYSENTVSEFSGFIEQMIVLSGITRSYRNGYLFEHNVYLTDMFESLAHDLKLIGFEYWNSVNSDDEEYLTIAYPVAK</sequence>
<dbReference type="AlphaFoldDB" id="A0A0R1TA36"/>
<evidence type="ECO:0000313" key="1">
    <source>
        <dbReference type="EMBL" id="KRL78239.1"/>
    </source>
</evidence>
<dbReference type="EMBL" id="AZFH01000155">
    <property type="protein sequence ID" value="KRL78239.1"/>
    <property type="molecule type" value="Genomic_DNA"/>
</dbReference>
<dbReference type="Proteomes" id="UP000051048">
    <property type="component" value="Unassembled WGS sequence"/>
</dbReference>
<name>A0A0R1TA36_9LACO</name>
<dbReference type="RefSeq" id="WP_025020661.1">
    <property type="nucleotide sequence ID" value="NZ_AZFH01000155.1"/>
</dbReference>
<comment type="caution">
    <text evidence="1">The sequence shown here is derived from an EMBL/GenBank/DDBJ whole genome shotgun (WGS) entry which is preliminary data.</text>
</comment>
<reference evidence="1 2" key="1">
    <citation type="journal article" date="2015" name="Genome Announc.">
        <title>Expanding the biotechnology potential of lactobacilli through comparative genomics of 213 strains and associated genera.</title>
        <authorList>
            <person name="Sun Z."/>
            <person name="Harris H.M."/>
            <person name="McCann A."/>
            <person name="Guo C."/>
            <person name="Argimon S."/>
            <person name="Zhang W."/>
            <person name="Yang X."/>
            <person name="Jeffery I.B."/>
            <person name="Cooney J.C."/>
            <person name="Kagawa T.F."/>
            <person name="Liu W."/>
            <person name="Song Y."/>
            <person name="Salvetti E."/>
            <person name="Wrobel A."/>
            <person name="Rasinkangas P."/>
            <person name="Parkhill J."/>
            <person name="Rea M.C."/>
            <person name="O'Sullivan O."/>
            <person name="Ritari J."/>
            <person name="Douillard F.P."/>
            <person name="Paul Ross R."/>
            <person name="Yang R."/>
            <person name="Briner A.E."/>
            <person name="Felis G.E."/>
            <person name="de Vos W.M."/>
            <person name="Barrangou R."/>
            <person name="Klaenhammer T.R."/>
            <person name="Caufield P.W."/>
            <person name="Cui Y."/>
            <person name="Zhang H."/>
            <person name="O'Toole P.W."/>
        </authorList>
    </citation>
    <scope>NUCLEOTIDE SEQUENCE [LARGE SCALE GENOMIC DNA]</scope>
    <source>
        <strain evidence="1 2">DSM 15833</strain>
    </source>
</reference>
<proteinExistence type="predicted"/>
<accession>A0A0R1TA36</accession>
<gene>
    <name evidence="1" type="ORF">FC36_GL001126</name>
</gene>
<protein>
    <submittedName>
        <fullName evidence="1">Uncharacterized protein</fullName>
    </submittedName>
</protein>
<organism evidence="1 2">
    <name type="scientific">Ligilactobacillus equi DSM 15833 = JCM 10991</name>
    <dbReference type="NCBI Taxonomy" id="1423740"/>
    <lineage>
        <taxon>Bacteria</taxon>
        <taxon>Bacillati</taxon>
        <taxon>Bacillota</taxon>
        <taxon>Bacilli</taxon>
        <taxon>Lactobacillales</taxon>
        <taxon>Lactobacillaceae</taxon>
        <taxon>Ligilactobacillus</taxon>
    </lineage>
</organism>
<evidence type="ECO:0000313" key="2">
    <source>
        <dbReference type="Proteomes" id="UP000051048"/>
    </source>
</evidence>